<dbReference type="InterPro" id="IPR050902">
    <property type="entry name" value="ABC_Transporter_SBP"/>
</dbReference>
<name>A0ABR8WY80_9MICO</name>
<comment type="similarity">
    <text evidence="1">Belongs to the bacterial solute-binding protein 8 family.</text>
</comment>
<dbReference type="SUPFAM" id="SSF53807">
    <property type="entry name" value="Helical backbone' metal receptor"/>
    <property type="match status" value="1"/>
</dbReference>
<protein>
    <submittedName>
        <fullName evidence="4">ABC transporter substrate-binding protein</fullName>
    </submittedName>
</protein>
<evidence type="ECO:0000259" key="3">
    <source>
        <dbReference type="PROSITE" id="PS50983"/>
    </source>
</evidence>
<dbReference type="InterPro" id="IPR002491">
    <property type="entry name" value="ABC_transptr_periplasmic_BD"/>
</dbReference>
<dbReference type="Proteomes" id="UP000651517">
    <property type="component" value="Unassembled WGS sequence"/>
</dbReference>
<accession>A0ABR8WY80</accession>
<proteinExistence type="inferred from homology"/>
<comment type="caution">
    <text evidence="4">The sequence shown here is derived from an EMBL/GenBank/DDBJ whole genome shotgun (WGS) entry which is preliminary data.</text>
</comment>
<evidence type="ECO:0000313" key="4">
    <source>
        <dbReference type="EMBL" id="MBD8021948.1"/>
    </source>
</evidence>
<keyword evidence="5" id="KW-1185">Reference proteome</keyword>
<dbReference type="Gene3D" id="3.40.50.1980">
    <property type="entry name" value="Nitrogenase molybdenum iron protein domain"/>
    <property type="match status" value="2"/>
</dbReference>
<dbReference type="Pfam" id="PF01497">
    <property type="entry name" value="Peripla_BP_2"/>
    <property type="match status" value="1"/>
</dbReference>
<reference evidence="4 5" key="1">
    <citation type="submission" date="2020-08" db="EMBL/GenBank/DDBJ databases">
        <title>A Genomic Blueprint of the Chicken Gut Microbiome.</title>
        <authorList>
            <person name="Gilroy R."/>
            <person name="Ravi A."/>
            <person name="Getino M."/>
            <person name="Pursley I."/>
            <person name="Horton D.L."/>
            <person name="Alikhan N.-F."/>
            <person name="Baker D."/>
            <person name="Gharbi K."/>
            <person name="Hall N."/>
            <person name="Watson M."/>
            <person name="Adriaenssens E.M."/>
            <person name="Foster-Nyarko E."/>
            <person name="Jarju S."/>
            <person name="Secka A."/>
            <person name="Antonio M."/>
            <person name="Oren A."/>
            <person name="Chaudhuri R."/>
            <person name="La Ragione R.M."/>
            <person name="Hildebrand F."/>
            <person name="Pallen M.J."/>
        </authorList>
    </citation>
    <scope>NUCLEOTIDE SEQUENCE [LARGE SCALE GENOMIC DNA]</scope>
    <source>
        <strain evidence="4 5">Re57</strain>
    </source>
</reference>
<evidence type="ECO:0000256" key="2">
    <source>
        <dbReference type="SAM" id="MobiDB-lite"/>
    </source>
</evidence>
<dbReference type="PANTHER" id="PTHR30535:SF4">
    <property type="entry name" value="HEMIN-BINDING PERIPLASMIC PROTEIN HMUT"/>
    <property type="match status" value="1"/>
</dbReference>
<dbReference type="EMBL" id="JACSPY010000027">
    <property type="protein sequence ID" value="MBD8021948.1"/>
    <property type="molecule type" value="Genomic_DNA"/>
</dbReference>
<gene>
    <name evidence="4" type="ORF">H9634_14300</name>
</gene>
<sequence length="410" mass="42601">MKLTRRTRRRTIAGAVTVVAALLLWANGVHNIGTLNAAASGGCQSRPAATVPQIPELPSIPASQRQPVERIIGPSTAYTRASEIRPITDFAAQQQRLPVTLESDDGAQQTVTDTSRILALNQNGGLASAVIGLGLGCNLVGRDVATQVSALMPGRDELPLVTQNGHELNAEAILNLAPTVVLTDTSIGPYDVQMQLRAAGIPVVFIPSTAEDGVEGVAPQIAAVARAVGLDDLGAQLAQRVAEEIRGTEDRIADLAPADPAQRPRAVFLYLRGNIYYWFGEGSGADSLIEAIGARDVASEVGFSGMAPTNAEALVKAAPDVIIVMTKGLASVGGLHEAVKLPGIAQTPAGKNRRIVDMSDYEVMSFGPRTAEVIAALGVAVHAPDHAFEPAGDDSGQAHLPGRPAEGASQ</sequence>
<organism evidence="4 5">
    <name type="scientific">Brevibacterium gallinarum</name>
    <dbReference type="NCBI Taxonomy" id="2762220"/>
    <lineage>
        <taxon>Bacteria</taxon>
        <taxon>Bacillati</taxon>
        <taxon>Actinomycetota</taxon>
        <taxon>Actinomycetes</taxon>
        <taxon>Micrococcales</taxon>
        <taxon>Brevibacteriaceae</taxon>
        <taxon>Brevibacterium</taxon>
    </lineage>
</organism>
<feature type="region of interest" description="Disordered" evidence="2">
    <location>
        <begin position="386"/>
        <end position="410"/>
    </location>
</feature>
<evidence type="ECO:0000256" key="1">
    <source>
        <dbReference type="ARBA" id="ARBA00008814"/>
    </source>
</evidence>
<evidence type="ECO:0000313" key="5">
    <source>
        <dbReference type="Proteomes" id="UP000651517"/>
    </source>
</evidence>
<dbReference type="PANTHER" id="PTHR30535">
    <property type="entry name" value="VITAMIN B12-BINDING PROTEIN"/>
    <property type="match status" value="1"/>
</dbReference>
<feature type="domain" description="Fe/B12 periplasmic-binding" evidence="3">
    <location>
        <begin position="116"/>
        <end position="385"/>
    </location>
</feature>
<dbReference type="PROSITE" id="PS50983">
    <property type="entry name" value="FE_B12_PBP"/>
    <property type="match status" value="1"/>
</dbReference>
<dbReference type="RefSeq" id="WP_191727471.1">
    <property type="nucleotide sequence ID" value="NZ_JACSPY010000027.1"/>
</dbReference>